<dbReference type="AlphaFoldDB" id="A0A7I7SKS2"/>
<name>A0A7I7SKS2_9MYCO</name>
<evidence type="ECO:0000313" key="1">
    <source>
        <dbReference type="EMBL" id="OSC34476.1"/>
    </source>
</evidence>
<sequence>MAVRGFSSRLRSSSRLRRTALVAALAALPLTLAAPASADDVDSQFNRQLQTYGIYAPKDKNAYLAKLTCHRLGTHLDANAAESISFLTKNLDRHSTEAQKWQFLGLSITTYCPDLRYVIDDAAGQH</sequence>
<dbReference type="RefSeq" id="WP_085303137.1">
    <property type="nucleotide sequence ID" value="NZ_AP022594.1"/>
</dbReference>
<gene>
    <name evidence="1" type="ORF">B8W67_06730</name>
</gene>
<dbReference type="Pfam" id="PF05305">
    <property type="entry name" value="DUF732"/>
    <property type="match status" value="1"/>
</dbReference>
<dbReference type="EMBL" id="NCXO01000010">
    <property type="protein sequence ID" value="OSC34476.1"/>
    <property type="molecule type" value="Genomic_DNA"/>
</dbReference>
<dbReference type="OrthoDB" id="4640123at2"/>
<reference evidence="1 2" key="1">
    <citation type="submission" date="2017-04" db="EMBL/GenBank/DDBJ databases">
        <title>The new phylogeny of genus Mycobacterium.</title>
        <authorList>
            <person name="Tortoli E."/>
            <person name="Trovato A."/>
            <person name="Cirillo D.M."/>
        </authorList>
    </citation>
    <scope>NUCLEOTIDE SEQUENCE [LARGE SCALE GENOMIC DNA]</scope>
    <source>
        <strain evidence="1 2">KCTC 19819</strain>
    </source>
</reference>
<dbReference type="Proteomes" id="UP000193577">
    <property type="component" value="Unassembled WGS sequence"/>
</dbReference>
<comment type="caution">
    <text evidence="1">The sequence shown here is derived from an EMBL/GenBank/DDBJ whole genome shotgun (WGS) entry which is preliminary data.</text>
</comment>
<dbReference type="InterPro" id="IPR007969">
    <property type="entry name" value="DUF732"/>
</dbReference>
<evidence type="ECO:0000313" key="2">
    <source>
        <dbReference type="Proteomes" id="UP000193577"/>
    </source>
</evidence>
<protein>
    <submittedName>
        <fullName evidence="1">Uncharacterized protein</fullName>
    </submittedName>
</protein>
<accession>A0A7I7SKS2</accession>
<keyword evidence="2" id="KW-1185">Reference proteome</keyword>
<organism evidence="1 2">
    <name type="scientific">Mycolicibacillus koreensis</name>
    <dbReference type="NCBI Taxonomy" id="1069220"/>
    <lineage>
        <taxon>Bacteria</taxon>
        <taxon>Bacillati</taxon>
        <taxon>Actinomycetota</taxon>
        <taxon>Actinomycetes</taxon>
        <taxon>Mycobacteriales</taxon>
        <taxon>Mycobacteriaceae</taxon>
        <taxon>Mycolicibacillus</taxon>
    </lineage>
</organism>
<proteinExistence type="predicted"/>